<feature type="transmembrane region" description="Helical" evidence="6">
    <location>
        <begin position="366"/>
        <end position="388"/>
    </location>
</feature>
<keyword evidence="2 6" id="KW-0812">Transmembrane</keyword>
<evidence type="ECO:0000256" key="4">
    <source>
        <dbReference type="ARBA" id="ARBA00023136"/>
    </source>
</evidence>
<feature type="transmembrane region" description="Helical" evidence="6">
    <location>
        <begin position="309"/>
        <end position="331"/>
    </location>
</feature>
<feature type="transmembrane region" description="Helical" evidence="6">
    <location>
        <begin position="343"/>
        <end position="360"/>
    </location>
</feature>
<proteinExistence type="predicted"/>
<dbReference type="EMBL" id="AP027729">
    <property type="protein sequence ID" value="BDZ42337.1"/>
    <property type="molecule type" value="Genomic_DNA"/>
</dbReference>
<protein>
    <submittedName>
        <fullName evidence="8">MFS transporter</fullName>
    </submittedName>
</protein>
<dbReference type="Proteomes" id="UP001321475">
    <property type="component" value="Chromosome"/>
</dbReference>
<feature type="transmembrane region" description="Helical" evidence="6">
    <location>
        <begin position="220"/>
        <end position="238"/>
    </location>
</feature>
<evidence type="ECO:0000256" key="3">
    <source>
        <dbReference type="ARBA" id="ARBA00022989"/>
    </source>
</evidence>
<feature type="transmembrane region" description="Helical" evidence="6">
    <location>
        <begin position="278"/>
        <end position="303"/>
    </location>
</feature>
<feature type="transmembrane region" description="Helical" evidence="6">
    <location>
        <begin position="431"/>
        <end position="450"/>
    </location>
</feature>
<keyword evidence="4 6" id="KW-0472">Membrane</keyword>
<dbReference type="InterPro" id="IPR011701">
    <property type="entry name" value="MFS"/>
</dbReference>
<evidence type="ECO:0000256" key="1">
    <source>
        <dbReference type="ARBA" id="ARBA00004651"/>
    </source>
</evidence>
<feature type="region of interest" description="Disordered" evidence="5">
    <location>
        <begin position="25"/>
        <end position="51"/>
    </location>
</feature>
<evidence type="ECO:0000256" key="6">
    <source>
        <dbReference type="SAM" id="Phobius"/>
    </source>
</evidence>
<evidence type="ECO:0000256" key="2">
    <source>
        <dbReference type="ARBA" id="ARBA00022692"/>
    </source>
</evidence>
<feature type="transmembrane region" description="Helical" evidence="6">
    <location>
        <begin position="400"/>
        <end position="419"/>
    </location>
</feature>
<dbReference type="InterPro" id="IPR036259">
    <property type="entry name" value="MFS_trans_sf"/>
</dbReference>
<evidence type="ECO:0000313" key="8">
    <source>
        <dbReference type="EMBL" id="BDZ42337.1"/>
    </source>
</evidence>
<dbReference type="PROSITE" id="PS50850">
    <property type="entry name" value="MFS"/>
    <property type="match status" value="1"/>
</dbReference>
<reference evidence="9" key="1">
    <citation type="journal article" date="2019" name="Int. J. Syst. Evol. Microbiol.">
        <title>The Global Catalogue of Microorganisms (GCM) 10K type strain sequencing project: providing services to taxonomists for standard genome sequencing and annotation.</title>
        <authorList>
            <consortium name="The Broad Institute Genomics Platform"/>
            <consortium name="The Broad Institute Genome Sequencing Center for Infectious Disease"/>
            <person name="Wu L."/>
            <person name="Ma J."/>
        </authorList>
    </citation>
    <scope>NUCLEOTIDE SEQUENCE [LARGE SCALE GENOMIC DNA]</scope>
    <source>
        <strain evidence="9">NBRC 108565</strain>
    </source>
</reference>
<organism evidence="8 9">
    <name type="scientific">Paraoerskovia sediminicola</name>
    <dbReference type="NCBI Taxonomy" id="1138587"/>
    <lineage>
        <taxon>Bacteria</taxon>
        <taxon>Bacillati</taxon>
        <taxon>Actinomycetota</taxon>
        <taxon>Actinomycetes</taxon>
        <taxon>Micrococcales</taxon>
        <taxon>Cellulomonadaceae</taxon>
        <taxon>Paraoerskovia</taxon>
    </lineage>
</organism>
<dbReference type="SUPFAM" id="SSF103473">
    <property type="entry name" value="MFS general substrate transporter"/>
    <property type="match status" value="1"/>
</dbReference>
<dbReference type="Pfam" id="PF07690">
    <property type="entry name" value="MFS_1"/>
    <property type="match status" value="1"/>
</dbReference>
<gene>
    <name evidence="8" type="ORF">GCM10025865_16360</name>
</gene>
<keyword evidence="9" id="KW-1185">Reference proteome</keyword>
<dbReference type="PANTHER" id="PTHR23542">
    <property type="match status" value="1"/>
</dbReference>
<name>A0ABM8G2Q3_9CELL</name>
<keyword evidence="3 6" id="KW-1133">Transmembrane helix</keyword>
<feature type="transmembrane region" description="Helical" evidence="6">
    <location>
        <begin position="154"/>
        <end position="176"/>
    </location>
</feature>
<accession>A0ABM8G2Q3</accession>
<evidence type="ECO:0000313" key="9">
    <source>
        <dbReference type="Proteomes" id="UP001321475"/>
    </source>
</evidence>
<dbReference type="InterPro" id="IPR020846">
    <property type="entry name" value="MFS_dom"/>
</dbReference>
<feature type="transmembrane region" description="Helical" evidence="6">
    <location>
        <begin position="128"/>
        <end position="148"/>
    </location>
</feature>
<sequence>MAQSSTGGPPEPGRPDATLVTLDRAQIGRRGPDQVPDWDGGTGISPRRTRRNPYAEVLRTPGAAKFSAAALLARMPMAMLGIGTVLMVERFYDSYALAGRVSAALILAQAICSPPLARLVDRKGQRRVMLPLILVAAVSLSGLILIGNARGPEWLLYVFAALAGGSAGSFGSMVRARWSYALPDPRKLHTAYSLESALDEVVFVVGPAAVTILATSVTPSAGLVVSLVGAFVGGLWFVSQRATEPPVAVTAGTGDRGTDGAVSATAARVPTAMRTPGMLALVIVFVAMGVIFGATDVATVAFADEHGMPGISGVLLAVFACGSLVSGLAYGARHWVSPLWQRFVIGMVALALGTALFSLAHSVPVLAAVMFVAGFAIAPTLINGNALVQRLVAPSQLTEGLAWVGTALGVGVSIGASLAGMRVETVGAAGGYHVVMAGGALAVVVSALSIRSLRRDRAVDVVAEDA</sequence>
<evidence type="ECO:0000256" key="5">
    <source>
        <dbReference type="SAM" id="MobiDB-lite"/>
    </source>
</evidence>
<feature type="domain" description="Major facilitator superfamily (MFS) profile" evidence="7">
    <location>
        <begin position="273"/>
        <end position="466"/>
    </location>
</feature>
<dbReference type="Gene3D" id="1.20.1250.20">
    <property type="entry name" value="MFS general substrate transporter like domains"/>
    <property type="match status" value="1"/>
</dbReference>
<dbReference type="PANTHER" id="PTHR23542:SF1">
    <property type="entry name" value="MAJOR FACILITATOR SUPERFAMILY (MFS) PROFILE DOMAIN-CONTAINING PROTEIN"/>
    <property type="match status" value="1"/>
</dbReference>
<evidence type="ECO:0000259" key="7">
    <source>
        <dbReference type="PROSITE" id="PS50850"/>
    </source>
</evidence>
<comment type="subcellular location">
    <subcellularLocation>
        <location evidence="1">Cell membrane</location>
        <topology evidence="1">Multi-pass membrane protein</topology>
    </subcellularLocation>
</comment>